<dbReference type="SMART" id="SM00760">
    <property type="entry name" value="Bac_DnaA_C"/>
    <property type="match status" value="1"/>
</dbReference>
<evidence type="ECO:0000313" key="10">
    <source>
        <dbReference type="Proteomes" id="UP000290495"/>
    </source>
</evidence>
<dbReference type="GO" id="GO:0006270">
    <property type="term" value="P:DNA replication initiation"/>
    <property type="evidence" value="ECO:0007669"/>
    <property type="project" value="InterPro"/>
</dbReference>
<dbReference type="PANTHER" id="PTHR30050:SF2">
    <property type="entry name" value="CHROMOSOMAL REPLICATION INITIATOR PROTEIN DNAA"/>
    <property type="match status" value="1"/>
</dbReference>
<dbReference type="PRINTS" id="PR00051">
    <property type="entry name" value="DNAA"/>
</dbReference>
<dbReference type="SMART" id="SM00382">
    <property type="entry name" value="AAA"/>
    <property type="match status" value="1"/>
</dbReference>
<keyword evidence="2 7" id="KW-0235">DNA replication</keyword>
<keyword evidence="5" id="KW-0446">Lipid-binding</keyword>
<dbReference type="Gene3D" id="3.40.50.300">
    <property type="entry name" value="P-loop containing nucleotide triphosphate hydrolases"/>
    <property type="match status" value="1"/>
</dbReference>
<dbReference type="InterPro" id="IPR003593">
    <property type="entry name" value="AAA+_ATPase"/>
</dbReference>
<dbReference type="Proteomes" id="UP000290495">
    <property type="component" value="Chromosome"/>
</dbReference>
<dbReference type="Pfam" id="PF00308">
    <property type="entry name" value="Bac_DnaA"/>
    <property type="match status" value="1"/>
</dbReference>
<evidence type="ECO:0000256" key="2">
    <source>
        <dbReference type="ARBA" id="ARBA00022705"/>
    </source>
</evidence>
<comment type="function">
    <text evidence="7">Plays an essential role in the initiation and regulation of chromosomal replication. ATP-DnaA binds to the origin of replication (oriC) to initiate formation of the DNA replication initiation complex once per cell cycle. Binds the DnaA box (a 9 base pair repeat at the origin) and separates the double-stranded (ds)DNA. Forms a right-handed helical filament on oriC DNA; dsDNA binds to the exterior of the filament while single-stranded (ss)DNA is stabiized in the filament's interior. The ATP-DnaA-oriC complex binds and stabilizes one strand of the AT-rich DNA unwinding element (DUE), permitting loading of DNA polymerase. After initiation quickly degrades to an ADP-DnaA complex that is not apt for DNA replication. Binds acidic phospholipids.</text>
</comment>
<proteinExistence type="inferred from homology"/>
<comment type="similarity">
    <text evidence="8">Belongs to the DnaA family.</text>
</comment>
<dbReference type="GO" id="GO:0005524">
    <property type="term" value="F:ATP binding"/>
    <property type="evidence" value="ECO:0007669"/>
    <property type="project" value="UniProtKB-KW"/>
</dbReference>
<dbReference type="CDD" id="cd00009">
    <property type="entry name" value="AAA"/>
    <property type="match status" value="1"/>
</dbReference>
<dbReference type="RefSeq" id="WP_004794112.1">
    <property type="nucleotide sequence ID" value="NZ_CP011368.1"/>
</dbReference>
<keyword evidence="1" id="KW-0963">Cytoplasm</keyword>
<dbReference type="AlphaFoldDB" id="A0A0F6ZP68"/>
<dbReference type="GO" id="GO:0008289">
    <property type="term" value="F:lipid binding"/>
    <property type="evidence" value="ECO:0007669"/>
    <property type="project" value="UniProtKB-KW"/>
</dbReference>
<dbReference type="GO" id="GO:0003688">
    <property type="term" value="F:DNA replication origin binding"/>
    <property type="evidence" value="ECO:0007669"/>
    <property type="project" value="TreeGrafter"/>
</dbReference>
<accession>A0A0F6ZP68</accession>
<dbReference type="EMBL" id="LR215010">
    <property type="protein sequence ID" value="VEU68557.1"/>
    <property type="molecule type" value="Genomic_DNA"/>
</dbReference>
<dbReference type="SUPFAM" id="SSF52540">
    <property type="entry name" value="P-loop containing nucleoside triphosphate hydrolases"/>
    <property type="match status" value="1"/>
</dbReference>
<dbReference type="STRING" id="29555.AAW50_00005"/>
<dbReference type="CDD" id="cd06571">
    <property type="entry name" value="Bac_DnaA_C"/>
    <property type="match status" value="1"/>
</dbReference>
<dbReference type="Gene3D" id="1.10.1750.10">
    <property type="match status" value="1"/>
</dbReference>
<dbReference type="KEGG" id="mcas:AAW50_00005"/>
<evidence type="ECO:0000256" key="5">
    <source>
        <dbReference type="ARBA" id="ARBA00023121"/>
    </source>
</evidence>
<dbReference type="PANTHER" id="PTHR30050">
    <property type="entry name" value="CHROMOSOMAL REPLICATION INITIATOR PROTEIN DNAA"/>
    <property type="match status" value="1"/>
</dbReference>
<dbReference type="Pfam" id="PF08299">
    <property type="entry name" value="Bac_DnaA_C"/>
    <property type="match status" value="1"/>
</dbReference>
<evidence type="ECO:0000256" key="6">
    <source>
        <dbReference type="ARBA" id="ARBA00023125"/>
    </source>
</evidence>
<dbReference type="eggNOG" id="COG0593">
    <property type="taxonomic scope" value="Bacteria"/>
</dbReference>
<dbReference type="InterPro" id="IPR027417">
    <property type="entry name" value="P-loop_NTPase"/>
</dbReference>
<reference evidence="9 10" key="1">
    <citation type="submission" date="2019-01" db="EMBL/GenBank/DDBJ databases">
        <authorList>
            <consortium name="Pathogen Informatics"/>
        </authorList>
    </citation>
    <scope>NUCLEOTIDE SEQUENCE [LARGE SCALE GENOMIC DNA]</scope>
    <source>
        <strain evidence="9 10">NCTC10146</strain>
    </source>
</reference>
<dbReference type="HOGENOM" id="CLU_026910_3_2_14"/>
<evidence type="ECO:0000256" key="7">
    <source>
        <dbReference type="RuleBase" id="RU000577"/>
    </source>
</evidence>
<keyword evidence="6 7" id="KW-0238">DNA-binding</keyword>
<dbReference type="InterPro" id="IPR020591">
    <property type="entry name" value="Chromosome_initiator_DnaA-like"/>
</dbReference>
<gene>
    <name evidence="9" type="primary">MCYN0001</name>
    <name evidence="9" type="ORF">NCTC10146_00001</name>
</gene>
<evidence type="ECO:0000256" key="3">
    <source>
        <dbReference type="ARBA" id="ARBA00022741"/>
    </source>
</evidence>
<evidence type="ECO:0000256" key="4">
    <source>
        <dbReference type="ARBA" id="ARBA00022840"/>
    </source>
</evidence>
<protein>
    <recommendedName>
        <fullName evidence="7">Chromosomal replication initiator protein DnaA</fullName>
    </recommendedName>
</protein>
<dbReference type="SUPFAM" id="SSF48295">
    <property type="entry name" value="TrpR-like"/>
    <property type="match status" value="1"/>
</dbReference>
<keyword evidence="3 7" id="KW-0547">Nucleotide-binding</keyword>
<evidence type="ECO:0000256" key="8">
    <source>
        <dbReference type="RuleBase" id="RU004227"/>
    </source>
</evidence>
<sequence length="463" mass="53876">MNSLEDKNKIIDLSIKTSELQRYFMTEITDNMIYKTFFKDVNVIDFNNNEVILTFDYFYDNTEAVYNSLYKEIIDKTISEIFGKDVRYKIIHKDEVKNINNKNLSNEKEINKQVKSFFQNEYSEKFTFDTYLKSEFNKESIEICKSIVNQESDLNILFISGPSGIGKTHLLQAVGNKFDEMGKKSIYITPIIFNKKILGALQDNNTNYISKLLSHLTSVDILLFDDFQIFGEGQKKQTKNFIYQIIDARMQKNKPTIISAEMDLKDLKVYFEDRLYTRLQAGFLTKIKKPEIKEYKDLLDFLLEQNGVNSDIVDQESKDFFVREFSTSIRALLGAVTKVKYYKNDLLKADYVFSVIKNIFKDYFSSFIAPTPEIIVKAVSNYYKVNTREIMGKTRKKEIVIARHIAIILMDNLLNMSSTEIGKYLNKDHTTILNALKKSKNDTPDSSLKLTLDEIKNKLHTGK</sequence>
<dbReference type="GO" id="GO:0006275">
    <property type="term" value="P:regulation of DNA replication"/>
    <property type="evidence" value="ECO:0007669"/>
    <property type="project" value="InterPro"/>
</dbReference>
<keyword evidence="4 7" id="KW-0067">ATP-binding</keyword>
<dbReference type="GO" id="GO:0005886">
    <property type="term" value="C:plasma membrane"/>
    <property type="evidence" value="ECO:0007669"/>
    <property type="project" value="TreeGrafter"/>
</dbReference>
<organism evidence="9 10">
    <name type="scientific">Mycoplasmopsis canis</name>
    <dbReference type="NCBI Taxonomy" id="29555"/>
    <lineage>
        <taxon>Bacteria</taxon>
        <taxon>Bacillati</taxon>
        <taxon>Mycoplasmatota</taxon>
        <taxon>Mycoplasmoidales</taxon>
        <taxon>Metamycoplasmataceae</taxon>
        <taxon>Mycoplasmopsis</taxon>
    </lineage>
</organism>
<evidence type="ECO:0000256" key="1">
    <source>
        <dbReference type="ARBA" id="ARBA00022490"/>
    </source>
</evidence>
<dbReference type="InterPro" id="IPR010921">
    <property type="entry name" value="Trp_repressor/repl_initiator"/>
</dbReference>
<dbReference type="InterPro" id="IPR013317">
    <property type="entry name" value="DnaA_dom"/>
</dbReference>
<evidence type="ECO:0000313" key="9">
    <source>
        <dbReference type="EMBL" id="VEU68557.1"/>
    </source>
</evidence>
<name>A0A0F6ZP68_9BACT</name>
<dbReference type="InterPro" id="IPR013159">
    <property type="entry name" value="DnaA_C"/>
</dbReference>